<proteinExistence type="predicted"/>
<evidence type="ECO:0008006" key="3">
    <source>
        <dbReference type="Google" id="ProtNLM"/>
    </source>
</evidence>
<gene>
    <name evidence="1" type="ORF">dsmv_3606</name>
</gene>
<evidence type="ECO:0000313" key="2">
    <source>
        <dbReference type="Proteomes" id="UP000014977"/>
    </source>
</evidence>
<reference evidence="1 2" key="1">
    <citation type="journal article" date="2013" name="Genome Announc.">
        <title>Draft genome sequences for three mercury-methylating, sulfate-reducing bacteria.</title>
        <authorList>
            <person name="Brown S.D."/>
            <person name="Hurt R.A.Jr."/>
            <person name="Gilmour C.C."/>
            <person name="Elias D.A."/>
        </authorList>
    </citation>
    <scope>NUCLEOTIDE SEQUENCE [LARGE SCALE GENOMIC DNA]</scope>
    <source>
        <strain evidence="1 2">DSM 2059</strain>
    </source>
</reference>
<dbReference type="Proteomes" id="UP000014977">
    <property type="component" value="Unassembled WGS sequence"/>
</dbReference>
<keyword evidence="2" id="KW-1185">Reference proteome</keyword>
<dbReference type="eggNOG" id="ENOG5032YE2">
    <property type="taxonomic scope" value="Bacteria"/>
</dbReference>
<sequence length="87" mass="10022">MEQMNMFKQMIDFNNAAFNNTFNAMVTLQEQMEKTTNTLIDMATWLPEEGRNAIKGWVGTCKAGREEFKSAIDENVKKSEEFFNTAN</sequence>
<name>S7UJP5_DESML</name>
<organism evidence="1 2">
    <name type="scientific">Desulfococcus multivorans DSM 2059</name>
    <dbReference type="NCBI Taxonomy" id="1121405"/>
    <lineage>
        <taxon>Bacteria</taxon>
        <taxon>Pseudomonadati</taxon>
        <taxon>Thermodesulfobacteriota</taxon>
        <taxon>Desulfobacteria</taxon>
        <taxon>Desulfobacterales</taxon>
        <taxon>Desulfococcaceae</taxon>
        <taxon>Desulfococcus</taxon>
    </lineage>
</organism>
<dbReference type="AlphaFoldDB" id="S7UJP5"/>
<evidence type="ECO:0000313" key="1">
    <source>
        <dbReference type="EMBL" id="EPR32543.1"/>
    </source>
</evidence>
<dbReference type="RefSeq" id="WP_020878762.1">
    <property type="nucleotide sequence ID" value="NZ_ATHJ01000131.1"/>
</dbReference>
<comment type="caution">
    <text evidence="1">The sequence shown here is derived from an EMBL/GenBank/DDBJ whole genome shotgun (WGS) entry which is preliminary data.</text>
</comment>
<dbReference type="EMBL" id="ATHJ01000131">
    <property type="protein sequence ID" value="EPR32543.1"/>
    <property type="molecule type" value="Genomic_DNA"/>
</dbReference>
<protein>
    <recommendedName>
        <fullName evidence="3">Phasin family protein</fullName>
    </recommendedName>
</protein>
<accession>S7UJP5</accession>